<evidence type="ECO:0000313" key="2">
    <source>
        <dbReference type="Proteomes" id="UP001189429"/>
    </source>
</evidence>
<evidence type="ECO:0000313" key="1">
    <source>
        <dbReference type="EMBL" id="CAK0880237.1"/>
    </source>
</evidence>
<comment type="caution">
    <text evidence="1">The sequence shown here is derived from an EMBL/GenBank/DDBJ whole genome shotgun (WGS) entry which is preliminary data.</text>
</comment>
<dbReference type="Proteomes" id="UP001189429">
    <property type="component" value="Unassembled WGS sequence"/>
</dbReference>
<gene>
    <name evidence="1" type="ORF">PCOR1329_LOCUS63440</name>
</gene>
<name>A0ABN9W4L0_9DINO</name>
<reference evidence="1" key="1">
    <citation type="submission" date="2023-10" db="EMBL/GenBank/DDBJ databases">
        <authorList>
            <person name="Chen Y."/>
            <person name="Shah S."/>
            <person name="Dougan E. K."/>
            <person name="Thang M."/>
            <person name="Chan C."/>
        </authorList>
    </citation>
    <scope>NUCLEOTIDE SEQUENCE [LARGE SCALE GENOMIC DNA]</scope>
</reference>
<proteinExistence type="predicted"/>
<accession>A0ABN9W4L0</accession>
<protein>
    <submittedName>
        <fullName evidence="1">Uncharacterized protein</fullName>
    </submittedName>
</protein>
<organism evidence="1 2">
    <name type="scientific">Prorocentrum cordatum</name>
    <dbReference type="NCBI Taxonomy" id="2364126"/>
    <lineage>
        <taxon>Eukaryota</taxon>
        <taxon>Sar</taxon>
        <taxon>Alveolata</taxon>
        <taxon>Dinophyceae</taxon>
        <taxon>Prorocentrales</taxon>
        <taxon>Prorocentraceae</taxon>
        <taxon>Prorocentrum</taxon>
    </lineage>
</organism>
<keyword evidence="2" id="KW-1185">Reference proteome</keyword>
<dbReference type="EMBL" id="CAUYUJ010018052">
    <property type="protein sequence ID" value="CAK0880237.1"/>
    <property type="molecule type" value="Genomic_DNA"/>
</dbReference>
<sequence>MAQSASSLEAASLAAAPSAVKVLEILKGERVTATPANVVTRMAMVSKAHAGETRARVATLRPSIEKQLQAQMAFSKNLKLGRCQKQLKLEVPMVPEEAPRLWINEYKPIITSC</sequence>